<dbReference type="GO" id="GO:0016020">
    <property type="term" value="C:membrane"/>
    <property type="evidence" value="ECO:0007669"/>
    <property type="project" value="InterPro"/>
</dbReference>
<dbReference type="EMBL" id="LRPB01000048">
    <property type="protein sequence ID" value="KYG79984.1"/>
    <property type="molecule type" value="Genomic_DNA"/>
</dbReference>
<evidence type="ECO:0000256" key="2">
    <source>
        <dbReference type="ARBA" id="ARBA00022448"/>
    </source>
</evidence>
<dbReference type="PANTHER" id="PTHR30097">
    <property type="entry name" value="CATION EFFLUX SYSTEM PROTEIN CUSB"/>
    <property type="match status" value="1"/>
</dbReference>
<proteinExistence type="inferred from homology"/>
<feature type="chain" id="PRO_5007574996" evidence="3">
    <location>
        <begin position="26"/>
        <end position="387"/>
    </location>
</feature>
<comment type="caution">
    <text evidence="6">The sequence shown here is derived from an EMBL/GenBank/DDBJ whole genome shotgun (WGS) entry which is preliminary data.</text>
</comment>
<dbReference type="InterPro" id="IPR051909">
    <property type="entry name" value="MFP_Cation_Efflux"/>
</dbReference>
<reference evidence="6 7" key="1">
    <citation type="submission" date="2016-01" db="EMBL/GenBank/DDBJ databases">
        <title>Genome sequencing of Roseivirga seohaensis SW-152.</title>
        <authorList>
            <person name="Selvaratnam C."/>
            <person name="Thevarajoo S."/>
            <person name="Goh K.M."/>
            <person name="Ee R."/>
            <person name="Chan K.-G."/>
            <person name="Chong C.S."/>
        </authorList>
    </citation>
    <scope>NUCLEOTIDE SEQUENCE [LARGE SCALE GENOMIC DNA]</scope>
    <source>
        <strain evidence="6 7">SW-152</strain>
    </source>
</reference>
<dbReference type="InterPro" id="IPR058792">
    <property type="entry name" value="Beta-barrel_RND_2"/>
</dbReference>
<dbReference type="NCBIfam" id="TIGR01730">
    <property type="entry name" value="RND_mfp"/>
    <property type="match status" value="1"/>
</dbReference>
<protein>
    <submittedName>
        <fullName evidence="6">Efflux transporter periplasmic adaptor subunit</fullName>
    </submittedName>
</protein>
<comment type="similarity">
    <text evidence="1">Belongs to the membrane fusion protein (MFP) (TC 8.A.1) family.</text>
</comment>
<organism evidence="6 7">
    <name type="scientific">Roseivirga seohaensis</name>
    <dbReference type="NCBI Taxonomy" id="1914963"/>
    <lineage>
        <taxon>Bacteria</taxon>
        <taxon>Pseudomonadati</taxon>
        <taxon>Bacteroidota</taxon>
        <taxon>Cytophagia</taxon>
        <taxon>Cytophagales</taxon>
        <taxon>Roseivirgaceae</taxon>
        <taxon>Roseivirga</taxon>
    </lineage>
</organism>
<dbReference type="STRING" id="1914963.AWW67_11820"/>
<dbReference type="InterPro" id="IPR006143">
    <property type="entry name" value="RND_pump_MFP"/>
</dbReference>
<sequence length="387" mass="43204">MNSSKHTFSISLFLGSLALVFSVFSCGSGASNETMVIEENTDENIISVSNSQFQASAMQLGRMDTFQFSEKVHTTGMFDVPPGHKASVSAYFGGYVKESELLPGEVATKGQTLFTLENPAYIQIQQDFLEVKNHISFLKSDYERQKSLSEENISSQKKFLQAETEYNNALTQFEALKKKLVLMNIDPKSLTAESMTSVIPVKSPISGFITAINASKGMFLNPSDIAITITNTEHMHMELKVFENDLHKIKVGQKVIFKRQNDPNKTFTATINLINKAIDEENRSVLVHCHLDSEEDERLFIPGMYVEAEILTSSQTQMALPEAAVVEIEGNYYVLVKTNTENEASTFEKRMVKVGITEDGYTSILNPQDFKPNTEFVTSGAFNLIME</sequence>
<keyword evidence="3" id="KW-0732">Signal</keyword>
<dbReference type="GO" id="GO:0015679">
    <property type="term" value="P:plasma membrane copper ion transport"/>
    <property type="evidence" value="ECO:0007669"/>
    <property type="project" value="TreeGrafter"/>
</dbReference>
<feature type="signal peptide" evidence="3">
    <location>
        <begin position="1"/>
        <end position="25"/>
    </location>
</feature>
<feature type="domain" description="CusB-like beta-barrel" evidence="5">
    <location>
        <begin position="238"/>
        <end position="310"/>
    </location>
</feature>
<dbReference type="Pfam" id="PF25893">
    <property type="entry name" value="HH_CzcB"/>
    <property type="match status" value="1"/>
</dbReference>
<accession>A0A150XMP9</accession>
<evidence type="ECO:0000259" key="4">
    <source>
        <dbReference type="Pfam" id="PF25893"/>
    </source>
</evidence>
<dbReference type="Proteomes" id="UP000075663">
    <property type="component" value="Unassembled WGS sequence"/>
</dbReference>
<dbReference type="GO" id="GO:0030313">
    <property type="term" value="C:cell envelope"/>
    <property type="evidence" value="ECO:0007669"/>
    <property type="project" value="TreeGrafter"/>
</dbReference>
<dbReference type="InterPro" id="IPR058648">
    <property type="entry name" value="HH_CzcB-like"/>
</dbReference>
<dbReference type="AlphaFoldDB" id="A0A150XMP9"/>
<name>A0A150XMP9_9BACT</name>
<dbReference type="GO" id="GO:0060003">
    <property type="term" value="P:copper ion export"/>
    <property type="evidence" value="ECO:0007669"/>
    <property type="project" value="TreeGrafter"/>
</dbReference>
<dbReference type="GO" id="GO:0022857">
    <property type="term" value="F:transmembrane transporter activity"/>
    <property type="evidence" value="ECO:0007669"/>
    <property type="project" value="InterPro"/>
</dbReference>
<gene>
    <name evidence="6" type="ORF">AWW67_11820</name>
</gene>
<evidence type="ECO:0000256" key="1">
    <source>
        <dbReference type="ARBA" id="ARBA00009477"/>
    </source>
</evidence>
<evidence type="ECO:0000259" key="5">
    <source>
        <dbReference type="Pfam" id="PF25954"/>
    </source>
</evidence>
<dbReference type="RefSeq" id="WP_062303026.1">
    <property type="nucleotide sequence ID" value="NZ_LRPB01000048.1"/>
</dbReference>
<dbReference type="PANTHER" id="PTHR30097:SF4">
    <property type="entry name" value="SLR6042 PROTEIN"/>
    <property type="match status" value="1"/>
</dbReference>
<evidence type="ECO:0000313" key="6">
    <source>
        <dbReference type="EMBL" id="KYG79984.1"/>
    </source>
</evidence>
<dbReference type="Gene3D" id="1.10.287.470">
    <property type="entry name" value="Helix hairpin bin"/>
    <property type="match status" value="1"/>
</dbReference>
<keyword evidence="2" id="KW-0813">Transport</keyword>
<dbReference type="SUPFAM" id="SSF111369">
    <property type="entry name" value="HlyD-like secretion proteins"/>
    <property type="match status" value="1"/>
</dbReference>
<dbReference type="Gene3D" id="2.40.420.20">
    <property type="match status" value="1"/>
</dbReference>
<dbReference type="Pfam" id="PF25954">
    <property type="entry name" value="Beta-barrel_RND_2"/>
    <property type="match status" value="1"/>
</dbReference>
<dbReference type="PROSITE" id="PS51257">
    <property type="entry name" value="PROKAR_LIPOPROTEIN"/>
    <property type="match status" value="1"/>
</dbReference>
<evidence type="ECO:0000313" key="7">
    <source>
        <dbReference type="Proteomes" id="UP000075663"/>
    </source>
</evidence>
<dbReference type="Gene3D" id="2.40.30.170">
    <property type="match status" value="1"/>
</dbReference>
<feature type="domain" description="CzcB-like alpha-helical hairpin" evidence="4">
    <location>
        <begin position="127"/>
        <end position="180"/>
    </location>
</feature>
<dbReference type="FunFam" id="2.40.30.170:FF:000010">
    <property type="entry name" value="Efflux RND transporter periplasmic adaptor subunit"/>
    <property type="match status" value="1"/>
</dbReference>
<evidence type="ECO:0000256" key="3">
    <source>
        <dbReference type="SAM" id="SignalP"/>
    </source>
</evidence>